<dbReference type="AlphaFoldDB" id="A0A9P8T5Q8"/>
<dbReference type="PANTHER" id="PTHR14582">
    <property type="entry name" value="INNER KINETOCHORE SUBUNIT MAL2"/>
    <property type="match status" value="1"/>
</dbReference>
<reference evidence="8" key="1">
    <citation type="journal article" date="2021" name="Open Biol.">
        <title>Shared evolutionary footprints suggest mitochondrial oxidative damage underlies multiple complex I losses in fungi.</title>
        <authorList>
            <person name="Schikora-Tamarit M.A."/>
            <person name="Marcet-Houben M."/>
            <person name="Nosek J."/>
            <person name="Gabaldon T."/>
        </authorList>
    </citation>
    <scope>NUCLEOTIDE SEQUENCE</scope>
    <source>
        <strain evidence="8">CBS6075</strain>
    </source>
</reference>
<evidence type="ECO:0000256" key="4">
    <source>
        <dbReference type="ARBA" id="ARBA00022454"/>
    </source>
</evidence>
<proteinExistence type="inferred from homology"/>
<keyword evidence="6" id="KW-0137">Centromere</keyword>
<evidence type="ECO:0008006" key="10">
    <source>
        <dbReference type="Google" id="ProtNLM"/>
    </source>
</evidence>
<dbReference type="GO" id="GO:0031511">
    <property type="term" value="C:Mis6-Sim4 complex"/>
    <property type="evidence" value="ECO:0007669"/>
    <property type="project" value="TreeGrafter"/>
</dbReference>
<dbReference type="RefSeq" id="XP_046061390.1">
    <property type="nucleotide sequence ID" value="XM_046205446.1"/>
</dbReference>
<dbReference type="Pfam" id="PF09496">
    <property type="entry name" value="CENP-O"/>
    <property type="match status" value="1"/>
</dbReference>
<feature type="region of interest" description="Disordered" evidence="7">
    <location>
        <begin position="73"/>
        <end position="96"/>
    </location>
</feature>
<evidence type="ECO:0000313" key="9">
    <source>
        <dbReference type="Proteomes" id="UP000769157"/>
    </source>
</evidence>
<name>A0A9P8T5Q8_9ASCO</name>
<protein>
    <recommendedName>
        <fullName evidence="10">Central kinetochore subunit MCM21</fullName>
    </recommendedName>
</protein>
<comment type="similarity">
    <text evidence="3">Belongs to the CENP-O/MCM21 family.</text>
</comment>
<keyword evidence="9" id="KW-1185">Reference proteome</keyword>
<organism evidence="8 9">
    <name type="scientific">Ogataea philodendri</name>
    <dbReference type="NCBI Taxonomy" id="1378263"/>
    <lineage>
        <taxon>Eukaryota</taxon>
        <taxon>Fungi</taxon>
        <taxon>Dikarya</taxon>
        <taxon>Ascomycota</taxon>
        <taxon>Saccharomycotina</taxon>
        <taxon>Pichiomycetes</taxon>
        <taxon>Pichiales</taxon>
        <taxon>Pichiaceae</taxon>
        <taxon>Ogataea</taxon>
    </lineage>
</organism>
<comment type="caution">
    <text evidence="8">The sequence shown here is derived from an EMBL/GenBank/DDBJ whole genome shotgun (WGS) entry which is preliminary data.</text>
</comment>
<evidence type="ECO:0000256" key="7">
    <source>
        <dbReference type="SAM" id="MobiDB-lite"/>
    </source>
</evidence>
<evidence type="ECO:0000313" key="8">
    <source>
        <dbReference type="EMBL" id="KAH3666186.1"/>
    </source>
</evidence>
<evidence type="ECO:0000256" key="2">
    <source>
        <dbReference type="ARBA" id="ARBA00004584"/>
    </source>
</evidence>
<gene>
    <name evidence="8" type="ORF">OGAPHI_004375</name>
</gene>
<evidence type="ECO:0000256" key="6">
    <source>
        <dbReference type="ARBA" id="ARBA00023328"/>
    </source>
</evidence>
<comment type="subcellular location">
    <subcellularLocation>
        <location evidence="2">Chromosome</location>
        <location evidence="2">Centromere</location>
    </subcellularLocation>
    <subcellularLocation>
        <location evidence="1">Nucleus</location>
    </subcellularLocation>
</comment>
<dbReference type="GO" id="GO:0005634">
    <property type="term" value="C:nucleus"/>
    <property type="evidence" value="ECO:0007669"/>
    <property type="project" value="UniProtKB-SubCell"/>
</dbReference>
<keyword evidence="4" id="KW-0158">Chromosome</keyword>
<accession>A0A9P8T5Q8</accession>
<dbReference type="Proteomes" id="UP000769157">
    <property type="component" value="Unassembled WGS sequence"/>
</dbReference>
<dbReference type="InterPro" id="IPR018464">
    <property type="entry name" value="CENP-O"/>
</dbReference>
<evidence type="ECO:0000256" key="3">
    <source>
        <dbReference type="ARBA" id="ARBA00007321"/>
    </source>
</evidence>
<dbReference type="OrthoDB" id="10050372at2759"/>
<dbReference type="GeneID" id="70236340"/>
<keyword evidence="5" id="KW-0539">Nucleus</keyword>
<evidence type="ECO:0000256" key="5">
    <source>
        <dbReference type="ARBA" id="ARBA00023242"/>
    </source>
</evidence>
<sequence length="302" mass="34837">MATVEELVARKEQLALEVESLRQSFKQLDDELAEIDEEVEEDVEEVNQELSHHQYFDDLIQSLMSEGIRQVEDAKRESNKAKRQKRESAKDRSAADYTELHSKLEPAIQLENAYRLGGITGFPVNDPQANGTDRYLGIRFDVFDQDSATYVVPHYVILRRQPKNDQWEIFKTTVPNFIPLHSIAYEYLNVDLIKFAKRVRQYLIQFQLKKATFLRLKARLQPPSGLDHDLDFSKISITLNDTDEVVLICDLFRVSKVHATSVGPQPSAELRQLEILLADSKIYNFDQKFLAAAKNIYPSVYT</sequence>
<dbReference type="EMBL" id="JAEUBE010000295">
    <property type="protein sequence ID" value="KAH3666186.1"/>
    <property type="molecule type" value="Genomic_DNA"/>
</dbReference>
<dbReference type="PANTHER" id="PTHR14582:SF1">
    <property type="entry name" value="CENTROMERE PROTEIN O"/>
    <property type="match status" value="1"/>
</dbReference>
<evidence type="ECO:0000256" key="1">
    <source>
        <dbReference type="ARBA" id="ARBA00004123"/>
    </source>
</evidence>
<reference evidence="8" key="2">
    <citation type="submission" date="2021-01" db="EMBL/GenBank/DDBJ databases">
        <authorList>
            <person name="Schikora-Tamarit M.A."/>
        </authorList>
    </citation>
    <scope>NUCLEOTIDE SEQUENCE</scope>
    <source>
        <strain evidence="8">CBS6075</strain>
    </source>
</reference>